<keyword evidence="1" id="KW-0472">Membrane</keyword>
<dbReference type="EMBL" id="CP102290">
    <property type="protein sequence ID" value="UWP57958.1"/>
    <property type="molecule type" value="Genomic_DNA"/>
</dbReference>
<keyword evidence="1" id="KW-1133">Transmembrane helix</keyword>
<dbReference type="PANTHER" id="PTHR30199:SF0">
    <property type="entry name" value="INNER MEMBRANE PROTEIN YDCO"/>
    <property type="match status" value="1"/>
</dbReference>
<dbReference type="RefSeq" id="WP_044983211.1">
    <property type="nucleotide sequence ID" value="NZ_CABLBR010000011.1"/>
</dbReference>
<organism evidence="2 3">
    <name type="scientific">Ruminococcus gauvreauii</name>
    <dbReference type="NCBI Taxonomy" id="438033"/>
    <lineage>
        <taxon>Bacteria</taxon>
        <taxon>Bacillati</taxon>
        <taxon>Bacillota</taxon>
        <taxon>Clostridia</taxon>
        <taxon>Eubacteriales</taxon>
        <taxon>Oscillospiraceae</taxon>
        <taxon>Ruminococcus</taxon>
    </lineage>
</organism>
<feature type="transmembrane region" description="Helical" evidence="1">
    <location>
        <begin position="316"/>
        <end position="340"/>
    </location>
</feature>
<dbReference type="PANTHER" id="PTHR30199">
    <property type="entry name" value="MFS FAMILY TRANSPORTER, PREDICTED SUBSTRATE BENZOATE"/>
    <property type="match status" value="1"/>
</dbReference>
<feature type="transmembrane region" description="Helical" evidence="1">
    <location>
        <begin position="20"/>
        <end position="42"/>
    </location>
</feature>
<feature type="transmembrane region" description="Helical" evidence="1">
    <location>
        <begin position="54"/>
        <end position="72"/>
    </location>
</feature>
<accession>A0ABY5VCR4</accession>
<name>A0ABY5VCR4_9FIRM</name>
<keyword evidence="3" id="KW-1185">Reference proteome</keyword>
<dbReference type="Proteomes" id="UP001060164">
    <property type="component" value="Chromosome"/>
</dbReference>
<evidence type="ECO:0000313" key="3">
    <source>
        <dbReference type="Proteomes" id="UP001060164"/>
    </source>
</evidence>
<evidence type="ECO:0000313" key="2">
    <source>
        <dbReference type="EMBL" id="UWP57958.1"/>
    </source>
</evidence>
<keyword evidence="1" id="KW-0812">Transmembrane</keyword>
<dbReference type="Pfam" id="PF03594">
    <property type="entry name" value="BenE"/>
    <property type="match status" value="1"/>
</dbReference>
<feature type="transmembrane region" description="Helical" evidence="1">
    <location>
        <begin position="377"/>
        <end position="410"/>
    </location>
</feature>
<sequence length="420" mass="44205">MDNQHRIIDGIKDFPKHVHIKSVTQGVVTGVAGWCFALLLYAYGNDCGWSRETVISWIFACWGLGCLNGLILSLKYKTPIPGAWSISGAAIAVSGVTAGLTLPQLCTGYLLSGIIVLLLGVSGVVSRVMKFIPMPIVMGMTAGCLFKFGTNIVQYLFNWSSDLSQATNVQMLLIGILAIAAWIVFTRLKIPAVPPVLAALVIVVVGVLACGLYDTSALAGLKWSGPRFVGYSFESFGKVIISITIPLTLLVIGAENTQAVGVLQGQGYEPPVKAMTVISGIGGMIASLFGGHNANIAGPMTAMTASPESGPKEDRYAAAVICMIFTSFVAIFASIVVPFLDTIPINLIYIIGGLSLIGVILSSLQSAFQAGRFQLSAVIAFIVALSQLSFLGIGSAFWALLIGVIIAVVVEPQDLKASRS</sequence>
<gene>
    <name evidence="2" type="ORF">NQ502_11170</name>
</gene>
<reference evidence="2" key="1">
    <citation type="journal article" date="2022" name="Cell">
        <title>Design, construction, and in vivo augmentation of a complex gut microbiome.</title>
        <authorList>
            <person name="Cheng A.G."/>
            <person name="Ho P.Y."/>
            <person name="Aranda-Diaz A."/>
            <person name="Jain S."/>
            <person name="Yu F.B."/>
            <person name="Meng X."/>
            <person name="Wang M."/>
            <person name="Iakiviak M."/>
            <person name="Nagashima K."/>
            <person name="Zhao A."/>
            <person name="Murugkar P."/>
            <person name="Patil A."/>
            <person name="Atabakhsh K."/>
            <person name="Weakley A."/>
            <person name="Yan J."/>
            <person name="Brumbaugh A.R."/>
            <person name="Higginbottom S."/>
            <person name="Dimas A."/>
            <person name="Shiver A.L."/>
            <person name="Deutschbauer A."/>
            <person name="Neff N."/>
            <person name="Sonnenburg J.L."/>
            <person name="Huang K.C."/>
            <person name="Fischbach M.A."/>
        </authorList>
    </citation>
    <scope>NUCLEOTIDE SEQUENCE</scope>
    <source>
        <strain evidence="2">DSM 19829</strain>
    </source>
</reference>
<feature type="transmembrane region" description="Helical" evidence="1">
    <location>
        <begin position="197"/>
        <end position="215"/>
    </location>
</feature>
<feature type="transmembrane region" description="Helical" evidence="1">
    <location>
        <begin position="136"/>
        <end position="157"/>
    </location>
</feature>
<feature type="transmembrane region" description="Helical" evidence="1">
    <location>
        <begin position="84"/>
        <end position="102"/>
    </location>
</feature>
<feature type="transmembrane region" description="Helical" evidence="1">
    <location>
        <begin position="235"/>
        <end position="254"/>
    </location>
</feature>
<protein>
    <submittedName>
        <fullName evidence="2">Benzoate/H(+) symporter BenE family transporter</fullName>
    </submittedName>
</protein>
<dbReference type="InterPro" id="IPR004711">
    <property type="entry name" value="Benzoate_Transporter"/>
</dbReference>
<feature type="transmembrane region" description="Helical" evidence="1">
    <location>
        <begin position="347"/>
        <end position="365"/>
    </location>
</feature>
<evidence type="ECO:0000256" key="1">
    <source>
        <dbReference type="SAM" id="Phobius"/>
    </source>
</evidence>
<proteinExistence type="predicted"/>
<feature type="transmembrane region" description="Helical" evidence="1">
    <location>
        <begin position="274"/>
        <end position="296"/>
    </location>
</feature>
<feature type="transmembrane region" description="Helical" evidence="1">
    <location>
        <begin position="169"/>
        <end position="185"/>
    </location>
</feature>
<feature type="transmembrane region" description="Helical" evidence="1">
    <location>
        <begin position="108"/>
        <end position="129"/>
    </location>
</feature>